<keyword evidence="2" id="KW-0576">Peroxisome</keyword>
<reference evidence="4" key="1">
    <citation type="journal article" date="2014" name="Int. J. Syst. Evol. Microbiol.">
        <title>Complete genome sequence of Corynebacterium casei LMG S-19264T (=DSM 44701T), isolated from a smear-ripened cheese.</title>
        <authorList>
            <consortium name="US DOE Joint Genome Institute (JGI-PGF)"/>
            <person name="Walter F."/>
            <person name="Albersmeier A."/>
            <person name="Kalinowski J."/>
            <person name="Ruckert C."/>
        </authorList>
    </citation>
    <scope>NUCLEOTIDE SEQUENCE</scope>
    <source>
        <strain evidence="4">NBRC 110071</strain>
    </source>
</reference>
<evidence type="ECO:0000256" key="1">
    <source>
        <dbReference type="ARBA" id="ARBA00004275"/>
    </source>
</evidence>
<comment type="subcellular location">
    <subcellularLocation>
        <location evidence="1">Peroxisome</location>
    </subcellularLocation>
</comment>
<dbReference type="GO" id="GO:0004165">
    <property type="term" value="F:delta(3)-delta(2)-enoyl-CoA isomerase activity"/>
    <property type="evidence" value="ECO:0007669"/>
    <property type="project" value="UniProtKB-ARBA"/>
</dbReference>
<dbReference type="AlphaFoldDB" id="A0AA37SDU3"/>
<dbReference type="Proteomes" id="UP001161389">
    <property type="component" value="Unassembled WGS sequence"/>
</dbReference>
<dbReference type="InterPro" id="IPR051053">
    <property type="entry name" value="ECH/Chromodomain_protein"/>
</dbReference>
<dbReference type="RefSeq" id="WP_284382656.1">
    <property type="nucleotide sequence ID" value="NZ_BSNM01000016.1"/>
</dbReference>
<dbReference type="EMBL" id="BSNM01000016">
    <property type="protein sequence ID" value="GLQ32613.1"/>
    <property type="molecule type" value="Genomic_DNA"/>
</dbReference>
<evidence type="ECO:0000313" key="5">
    <source>
        <dbReference type="Proteomes" id="UP001161389"/>
    </source>
</evidence>
<dbReference type="PANTHER" id="PTHR43684">
    <property type="match status" value="1"/>
</dbReference>
<keyword evidence="3" id="KW-0413">Isomerase</keyword>
<dbReference type="Gene3D" id="3.90.226.10">
    <property type="entry name" value="2-enoyl-CoA Hydratase, Chain A, domain 1"/>
    <property type="match status" value="1"/>
</dbReference>
<dbReference type="CDD" id="cd06558">
    <property type="entry name" value="crotonase-like"/>
    <property type="match status" value="1"/>
</dbReference>
<name>A0AA37SDU3_9GAMM</name>
<comment type="caution">
    <text evidence="4">The sequence shown here is derived from an EMBL/GenBank/DDBJ whole genome shotgun (WGS) entry which is preliminary data.</text>
</comment>
<evidence type="ECO:0000256" key="2">
    <source>
        <dbReference type="ARBA" id="ARBA00023140"/>
    </source>
</evidence>
<organism evidence="4 5">
    <name type="scientific">Litoribrevibacter albus</name>
    <dbReference type="NCBI Taxonomy" id="1473156"/>
    <lineage>
        <taxon>Bacteria</taxon>
        <taxon>Pseudomonadati</taxon>
        <taxon>Pseudomonadota</taxon>
        <taxon>Gammaproteobacteria</taxon>
        <taxon>Oceanospirillales</taxon>
        <taxon>Oceanospirillaceae</taxon>
        <taxon>Litoribrevibacter</taxon>
    </lineage>
</organism>
<evidence type="ECO:0000313" key="4">
    <source>
        <dbReference type="EMBL" id="GLQ32613.1"/>
    </source>
</evidence>
<dbReference type="SUPFAM" id="SSF52096">
    <property type="entry name" value="ClpP/crotonase"/>
    <property type="match status" value="1"/>
</dbReference>
<reference evidence="4" key="2">
    <citation type="submission" date="2023-01" db="EMBL/GenBank/DDBJ databases">
        <title>Draft genome sequence of Litoribrevibacter albus strain NBRC 110071.</title>
        <authorList>
            <person name="Sun Q."/>
            <person name="Mori K."/>
        </authorList>
    </citation>
    <scope>NUCLEOTIDE SEQUENCE</scope>
    <source>
        <strain evidence="4">NBRC 110071</strain>
    </source>
</reference>
<keyword evidence="5" id="KW-1185">Reference proteome</keyword>
<gene>
    <name evidence="4" type="ORF">GCM10007876_30920</name>
</gene>
<dbReference type="InterPro" id="IPR001753">
    <property type="entry name" value="Enoyl-CoA_hydra/iso"/>
</dbReference>
<dbReference type="Pfam" id="PF00378">
    <property type="entry name" value="ECH_1"/>
    <property type="match status" value="1"/>
</dbReference>
<protein>
    <submittedName>
        <fullName evidence="4">Enoyl-CoA hydratase</fullName>
    </submittedName>
</protein>
<dbReference type="PANTHER" id="PTHR43684:SF1">
    <property type="entry name" value="ENOYL-COA DELTA ISOMERASE 2"/>
    <property type="match status" value="1"/>
</dbReference>
<dbReference type="InterPro" id="IPR029045">
    <property type="entry name" value="ClpP/crotonase-like_dom_sf"/>
</dbReference>
<evidence type="ECO:0000256" key="3">
    <source>
        <dbReference type="ARBA" id="ARBA00023235"/>
    </source>
</evidence>
<accession>A0AA37SDU3</accession>
<proteinExistence type="predicted"/>
<sequence length="249" mass="26927">MYQDITLTIENRIAHLQINRPECLNAIRIQTYQDIIAGLKEADASDDVSVIVISGANNVFTAGNDLADLVDGDTETLMACVQGIIETSHAVTKPVIAAVEKVAVGIGSTLLLHCDMVIAAENTKFRMPFSLLGVCPEGASSYLLEKHVGPKIAAELLMTGRFFSAQEAEKWGFINQTCEAKEAINKAMELAGELLKLPMPSLLETKRLLRAETAGKVPQVSRDELNAFVPLLVSDSTQARISMMLKGAK</sequence>